<protein>
    <recommendedName>
        <fullName evidence="3">DUF3558 domain-containing protein</fullName>
    </recommendedName>
</protein>
<dbReference type="RefSeq" id="WP_284220734.1">
    <property type="nucleotide sequence ID" value="NZ_BSOY01000006.1"/>
</dbReference>
<organism evidence="1 2">
    <name type="scientific">Brevundimonas denitrificans</name>
    <dbReference type="NCBI Taxonomy" id="1443434"/>
    <lineage>
        <taxon>Bacteria</taxon>
        <taxon>Pseudomonadati</taxon>
        <taxon>Pseudomonadota</taxon>
        <taxon>Alphaproteobacteria</taxon>
        <taxon>Caulobacterales</taxon>
        <taxon>Caulobacteraceae</taxon>
        <taxon>Brevundimonas</taxon>
    </lineage>
</organism>
<evidence type="ECO:0008006" key="3">
    <source>
        <dbReference type="Google" id="ProtNLM"/>
    </source>
</evidence>
<accession>A0ABQ6BEM6</accession>
<name>A0ABQ6BEM6_9CAUL</name>
<keyword evidence="2" id="KW-1185">Reference proteome</keyword>
<sequence length="189" mass="19208">MNGFGVVAVVATLGLAGCREPAAVAGPEALQAAPRPPAALGVAFDKAAGLQMRPCDAEMGPRCMILSDPAAEEFMRDLLTVQVHAGPLEAVAAEEAGFVRDAGGRLMTTYGRFEPVAVEAFEVNGKSGLRAVVACGISDPETGFHAAAGECLWAVVSDGAQSVVISSSGFGNGLDAAETAVRSVRFTAD</sequence>
<reference evidence="2" key="1">
    <citation type="journal article" date="2019" name="Int. J. Syst. Evol. Microbiol.">
        <title>The Global Catalogue of Microorganisms (GCM) 10K type strain sequencing project: providing services to taxonomists for standard genome sequencing and annotation.</title>
        <authorList>
            <consortium name="The Broad Institute Genomics Platform"/>
            <consortium name="The Broad Institute Genome Sequencing Center for Infectious Disease"/>
            <person name="Wu L."/>
            <person name="Ma J."/>
        </authorList>
    </citation>
    <scope>NUCLEOTIDE SEQUENCE [LARGE SCALE GENOMIC DNA]</scope>
    <source>
        <strain evidence="2">NBRC 110107</strain>
    </source>
</reference>
<comment type="caution">
    <text evidence="1">The sequence shown here is derived from an EMBL/GenBank/DDBJ whole genome shotgun (WGS) entry which is preliminary data.</text>
</comment>
<dbReference type="EMBL" id="BSOY01000006">
    <property type="protein sequence ID" value="GLS00475.1"/>
    <property type="molecule type" value="Genomic_DNA"/>
</dbReference>
<dbReference type="Proteomes" id="UP001156921">
    <property type="component" value="Unassembled WGS sequence"/>
</dbReference>
<evidence type="ECO:0000313" key="2">
    <source>
        <dbReference type="Proteomes" id="UP001156921"/>
    </source>
</evidence>
<proteinExistence type="predicted"/>
<evidence type="ECO:0000313" key="1">
    <source>
        <dbReference type="EMBL" id="GLS00475.1"/>
    </source>
</evidence>
<gene>
    <name evidence="1" type="ORF">GCM10007859_04810</name>
</gene>